<dbReference type="GO" id="GO:0005829">
    <property type="term" value="C:cytosol"/>
    <property type="evidence" value="ECO:0007669"/>
    <property type="project" value="TreeGrafter"/>
</dbReference>
<keyword evidence="1" id="KW-0808">Transferase</keyword>
<dbReference type="GO" id="GO:0005524">
    <property type="term" value="F:ATP binding"/>
    <property type="evidence" value="ECO:0007669"/>
    <property type="project" value="InterPro"/>
</dbReference>
<dbReference type="GO" id="GO:0019287">
    <property type="term" value="P:isopentenyl diphosphate biosynthetic process, mevalonate pathway"/>
    <property type="evidence" value="ECO:0007669"/>
    <property type="project" value="TreeGrafter"/>
</dbReference>
<dbReference type="AlphaFoldDB" id="A0AAI9TKU3"/>
<dbReference type="PANTHER" id="PTHR43290">
    <property type="entry name" value="MEVALONATE KINASE"/>
    <property type="match status" value="1"/>
</dbReference>
<dbReference type="EMBL" id="LACB01000093">
    <property type="protein sequence ID" value="KAJ9489145.1"/>
    <property type="molecule type" value="Genomic_DNA"/>
</dbReference>
<evidence type="ECO:0008006" key="6">
    <source>
        <dbReference type="Google" id="ProtNLM"/>
    </source>
</evidence>
<dbReference type="Proteomes" id="UP001227192">
    <property type="component" value="Unassembled WGS sequence"/>
</dbReference>
<evidence type="ECO:0000313" key="4">
    <source>
        <dbReference type="EMBL" id="KAJ9489145.1"/>
    </source>
</evidence>
<reference evidence="4" key="2">
    <citation type="journal article" date="2016" name="Fungal Biol.">
        <title>Ochratoxin A production by Penicillium thymicola.</title>
        <authorList>
            <person name="Nguyen H.D.T."/>
            <person name="McMullin D.R."/>
            <person name="Ponomareva E."/>
            <person name="Riley R."/>
            <person name="Pomraning K.R."/>
            <person name="Baker S.E."/>
            <person name="Seifert K.A."/>
        </authorList>
    </citation>
    <scope>NUCLEOTIDE SEQUENCE</scope>
    <source>
        <strain evidence="4">DAOM 180753</strain>
    </source>
</reference>
<protein>
    <recommendedName>
        <fullName evidence="6">Mevalonate kinase</fullName>
    </recommendedName>
</protein>
<reference evidence="4" key="1">
    <citation type="submission" date="2015-06" db="EMBL/GenBank/DDBJ databases">
        <authorList>
            <person name="Nguyen H."/>
        </authorList>
    </citation>
    <scope>NUCLEOTIDE SEQUENCE</scope>
    <source>
        <strain evidence="4">DAOM 180753</strain>
    </source>
</reference>
<keyword evidence="2" id="KW-0418">Kinase</keyword>
<evidence type="ECO:0000313" key="5">
    <source>
        <dbReference type="Proteomes" id="UP001227192"/>
    </source>
</evidence>
<feature type="region of interest" description="Disordered" evidence="3">
    <location>
        <begin position="1"/>
        <end position="25"/>
    </location>
</feature>
<dbReference type="InterPro" id="IPR006205">
    <property type="entry name" value="Mev_gal_kin"/>
</dbReference>
<name>A0AAI9TKU3_PENTH</name>
<evidence type="ECO:0000256" key="3">
    <source>
        <dbReference type="SAM" id="MobiDB-lite"/>
    </source>
</evidence>
<evidence type="ECO:0000256" key="1">
    <source>
        <dbReference type="ARBA" id="ARBA00022679"/>
    </source>
</evidence>
<dbReference type="Gene3D" id="3.30.230.10">
    <property type="match status" value="1"/>
</dbReference>
<dbReference type="PANTHER" id="PTHR43290:SF2">
    <property type="entry name" value="MEVALONATE KINASE"/>
    <property type="match status" value="1"/>
</dbReference>
<dbReference type="SUPFAM" id="SSF54211">
    <property type="entry name" value="Ribosomal protein S5 domain 2-like"/>
    <property type="match status" value="1"/>
</dbReference>
<keyword evidence="5" id="KW-1185">Reference proteome</keyword>
<proteinExistence type="predicted"/>
<evidence type="ECO:0000256" key="2">
    <source>
        <dbReference type="ARBA" id="ARBA00022777"/>
    </source>
</evidence>
<sequence length="107" mass="12064">MSNSDYFDSNKQHPSKDQQTPVAYYQKPHRQIYNPDLMERKPSSPMAPTFMVSALGKAIVFGEHAAVYGKPAIAAAISLRSYLLVTTLSKSRRTIQMNFRDIGLNRT</sequence>
<comment type="caution">
    <text evidence="4">The sequence shown here is derived from an EMBL/GenBank/DDBJ whole genome shotgun (WGS) entry which is preliminary data.</text>
</comment>
<dbReference type="InterPro" id="IPR020568">
    <property type="entry name" value="Ribosomal_Su5_D2-typ_SF"/>
</dbReference>
<gene>
    <name evidence="4" type="ORF">VN97_g4139</name>
</gene>
<accession>A0AAI9TKU3</accession>
<dbReference type="InterPro" id="IPR014721">
    <property type="entry name" value="Ribsml_uS5_D2-typ_fold_subgr"/>
</dbReference>
<dbReference type="GO" id="GO:0006696">
    <property type="term" value="P:ergosterol biosynthetic process"/>
    <property type="evidence" value="ECO:0007669"/>
    <property type="project" value="TreeGrafter"/>
</dbReference>
<dbReference type="GO" id="GO:0004496">
    <property type="term" value="F:mevalonate kinase activity"/>
    <property type="evidence" value="ECO:0007669"/>
    <property type="project" value="InterPro"/>
</dbReference>
<organism evidence="4 5">
    <name type="scientific">Penicillium thymicola</name>
    <dbReference type="NCBI Taxonomy" id="293382"/>
    <lineage>
        <taxon>Eukaryota</taxon>
        <taxon>Fungi</taxon>
        <taxon>Dikarya</taxon>
        <taxon>Ascomycota</taxon>
        <taxon>Pezizomycotina</taxon>
        <taxon>Eurotiomycetes</taxon>
        <taxon>Eurotiomycetidae</taxon>
        <taxon>Eurotiales</taxon>
        <taxon>Aspergillaceae</taxon>
        <taxon>Penicillium</taxon>
    </lineage>
</organism>